<dbReference type="InterPro" id="IPR001810">
    <property type="entry name" value="F-box_dom"/>
</dbReference>
<proteinExistence type="predicted"/>
<protein>
    <recommendedName>
        <fullName evidence="2">F-box domain-containing protein</fullName>
    </recommendedName>
</protein>
<dbReference type="InterPro" id="IPR036047">
    <property type="entry name" value="F-box-like_dom_sf"/>
</dbReference>
<evidence type="ECO:0000256" key="1">
    <source>
        <dbReference type="SAM" id="MobiDB-lite"/>
    </source>
</evidence>
<feature type="domain" description="F-box" evidence="2">
    <location>
        <begin position="36"/>
        <end position="85"/>
    </location>
</feature>
<dbReference type="AlphaFoldDB" id="A0A232EKQ1"/>
<keyword evidence="4" id="KW-1185">Reference proteome</keyword>
<dbReference type="EMBL" id="NNAY01003731">
    <property type="protein sequence ID" value="OXU18937.1"/>
    <property type="molecule type" value="Genomic_DNA"/>
</dbReference>
<gene>
    <name evidence="3" type="ORF">TSAR_007955</name>
</gene>
<feature type="region of interest" description="Disordered" evidence="1">
    <location>
        <begin position="1"/>
        <end position="42"/>
    </location>
</feature>
<reference evidence="3 4" key="1">
    <citation type="journal article" date="2017" name="Curr. Biol.">
        <title>The Evolution of Venom by Co-option of Single-Copy Genes.</title>
        <authorList>
            <person name="Martinson E.O."/>
            <person name="Mrinalini"/>
            <person name="Kelkar Y.D."/>
            <person name="Chang C.H."/>
            <person name="Werren J.H."/>
        </authorList>
    </citation>
    <scope>NUCLEOTIDE SEQUENCE [LARGE SCALE GENOMIC DNA]</scope>
    <source>
        <strain evidence="3 4">Alberta</strain>
        <tissue evidence="3">Whole body</tissue>
    </source>
</reference>
<dbReference type="Proteomes" id="UP000215335">
    <property type="component" value="Unassembled WGS sequence"/>
</dbReference>
<dbReference type="OrthoDB" id="6077919at2759"/>
<comment type="caution">
    <text evidence="3">The sequence shown here is derived from an EMBL/GenBank/DDBJ whole genome shotgun (WGS) entry which is preliminary data.</text>
</comment>
<feature type="compositionally biased region" description="Basic residues" evidence="1">
    <location>
        <begin position="7"/>
        <end position="28"/>
    </location>
</feature>
<dbReference type="SUPFAM" id="SSF81383">
    <property type="entry name" value="F-box domain"/>
    <property type="match status" value="1"/>
</dbReference>
<sequence>MDQPEKQHKRSRRRRVQQQPQRQRKRQRPAQPPQEQHSLDSLPPEVLEMVLRLLPYQELANTLRLVSKHCCSVATTILNNAFLSAGARLNSALSHLALSTEHAANECELVLSGRAHNSLELVRAQYDLLRAVCWRYTHPPRTQRFGRLCFYGGLILDELDALLDKAQKSPGDLLDKEGPAPCVTQFGVMCKAFMNFFEKVSERKVNSRNSVSSGCKPVDLLDCLMTGRELQKLRVSSARRHDSCLVSMKLRYVLKRAWFTCLEVPGRDDSAENEECWRDQQRFMYLRLRRLVGSSNEHHLEAVHFERERLMTQTTNDLLPPPRIPACSTYSGYGEYAGRFFYYGNMNEYAFNSKIMDAWRRNTTRDRIRKRASDRKPCYDLLINVELKCSPELAPLAVRSLLKCDDFENQSNVETHRPYLYLKLSISCPASVSNKLPGQFVWELRSPRRHRGRHHSVSDNS</sequence>
<name>A0A232EKQ1_9HYME</name>
<evidence type="ECO:0000313" key="4">
    <source>
        <dbReference type="Proteomes" id="UP000215335"/>
    </source>
</evidence>
<evidence type="ECO:0000313" key="3">
    <source>
        <dbReference type="EMBL" id="OXU18937.1"/>
    </source>
</evidence>
<organism evidence="3 4">
    <name type="scientific">Trichomalopsis sarcophagae</name>
    <dbReference type="NCBI Taxonomy" id="543379"/>
    <lineage>
        <taxon>Eukaryota</taxon>
        <taxon>Metazoa</taxon>
        <taxon>Ecdysozoa</taxon>
        <taxon>Arthropoda</taxon>
        <taxon>Hexapoda</taxon>
        <taxon>Insecta</taxon>
        <taxon>Pterygota</taxon>
        <taxon>Neoptera</taxon>
        <taxon>Endopterygota</taxon>
        <taxon>Hymenoptera</taxon>
        <taxon>Apocrita</taxon>
        <taxon>Proctotrupomorpha</taxon>
        <taxon>Chalcidoidea</taxon>
        <taxon>Pteromalidae</taxon>
        <taxon>Pteromalinae</taxon>
        <taxon>Trichomalopsis</taxon>
    </lineage>
</organism>
<accession>A0A232EKQ1</accession>
<dbReference type="Pfam" id="PF00646">
    <property type="entry name" value="F-box"/>
    <property type="match status" value="1"/>
</dbReference>
<evidence type="ECO:0000259" key="2">
    <source>
        <dbReference type="PROSITE" id="PS50181"/>
    </source>
</evidence>
<dbReference type="PROSITE" id="PS50181">
    <property type="entry name" value="FBOX"/>
    <property type="match status" value="1"/>
</dbReference>